<comment type="caution">
    <text evidence="2">The sequence shown here is derived from an EMBL/GenBank/DDBJ whole genome shotgun (WGS) entry which is preliminary data.</text>
</comment>
<keyword evidence="3" id="KW-1185">Reference proteome</keyword>
<dbReference type="OrthoDB" id="5209734at2759"/>
<dbReference type="EMBL" id="ML996239">
    <property type="protein sequence ID" value="KAF2729638.1"/>
    <property type="molecule type" value="Genomic_DNA"/>
</dbReference>
<feature type="compositionally biased region" description="Polar residues" evidence="1">
    <location>
        <begin position="199"/>
        <end position="210"/>
    </location>
</feature>
<feature type="region of interest" description="Disordered" evidence="1">
    <location>
        <begin position="146"/>
        <end position="210"/>
    </location>
</feature>
<dbReference type="Proteomes" id="UP000799444">
    <property type="component" value="Unassembled WGS sequence"/>
</dbReference>
<name>A0A9P4QQJ9_9PLEO</name>
<dbReference type="AlphaFoldDB" id="A0A9P4QQJ9"/>
<evidence type="ECO:0000313" key="2">
    <source>
        <dbReference type="EMBL" id="KAF2729638.1"/>
    </source>
</evidence>
<evidence type="ECO:0000256" key="1">
    <source>
        <dbReference type="SAM" id="MobiDB-lite"/>
    </source>
</evidence>
<reference evidence="2" key="1">
    <citation type="journal article" date="2020" name="Stud. Mycol.">
        <title>101 Dothideomycetes genomes: a test case for predicting lifestyles and emergence of pathogens.</title>
        <authorList>
            <person name="Haridas S."/>
            <person name="Albert R."/>
            <person name="Binder M."/>
            <person name="Bloem J."/>
            <person name="Labutti K."/>
            <person name="Salamov A."/>
            <person name="Andreopoulos B."/>
            <person name="Baker S."/>
            <person name="Barry K."/>
            <person name="Bills G."/>
            <person name="Bluhm B."/>
            <person name="Cannon C."/>
            <person name="Castanera R."/>
            <person name="Culley D."/>
            <person name="Daum C."/>
            <person name="Ezra D."/>
            <person name="Gonzalez J."/>
            <person name="Henrissat B."/>
            <person name="Kuo A."/>
            <person name="Liang C."/>
            <person name="Lipzen A."/>
            <person name="Lutzoni F."/>
            <person name="Magnuson J."/>
            <person name="Mondo S."/>
            <person name="Nolan M."/>
            <person name="Ohm R."/>
            <person name="Pangilinan J."/>
            <person name="Park H.-J."/>
            <person name="Ramirez L."/>
            <person name="Alfaro M."/>
            <person name="Sun H."/>
            <person name="Tritt A."/>
            <person name="Yoshinaga Y."/>
            <person name="Zwiers L.-H."/>
            <person name="Turgeon B."/>
            <person name="Goodwin S."/>
            <person name="Spatafora J."/>
            <person name="Crous P."/>
            <person name="Grigoriev I."/>
        </authorList>
    </citation>
    <scope>NUCLEOTIDE SEQUENCE</scope>
    <source>
        <strain evidence="2">CBS 125425</strain>
    </source>
</reference>
<evidence type="ECO:0000313" key="3">
    <source>
        <dbReference type="Proteomes" id="UP000799444"/>
    </source>
</evidence>
<proteinExistence type="predicted"/>
<organism evidence="2 3">
    <name type="scientific">Polyplosphaeria fusca</name>
    <dbReference type="NCBI Taxonomy" id="682080"/>
    <lineage>
        <taxon>Eukaryota</taxon>
        <taxon>Fungi</taxon>
        <taxon>Dikarya</taxon>
        <taxon>Ascomycota</taxon>
        <taxon>Pezizomycotina</taxon>
        <taxon>Dothideomycetes</taxon>
        <taxon>Pleosporomycetidae</taxon>
        <taxon>Pleosporales</taxon>
        <taxon>Tetraplosphaeriaceae</taxon>
        <taxon>Polyplosphaeria</taxon>
    </lineage>
</organism>
<sequence length="210" mass="21912">MPIKLFLISRLITFSKTVSQVLTTNFRHFRNFSSSRTMAALVDSQFLSKINASERALTNHDTPVKDGPTARAQSHANEELTAQVVSDITAGERVVTGSDSPAPGGPTSIAQSILAAALSGDASTTSARGGDGVVDGDLISKIIEKETEFSGESSPVKGGPTAQAQMHVGEPITSQVLSDVTKGEKKVTGGERFLGGPTATAQSRLAKSKQ</sequence>
<gene>
    <name evidence="2" type="ORF">EJ04DRAFT_515778</name>
</gene>
<protein>
    <submittedName>
        <fullName evidence="2">Uncharacterized protein</fullName>
    </submittedName>
</protein>
<accession>A0A9P4QQJ9</accession>